<organism evidence="2 3">
    <name type="scientific">Deinococcus cellulosilyticus (strain DSM 18568 / NBRC 106333 / KACC 11606 / 5516J-15)</name>
    <dbReference type="NCBI Taxonomy" id="1223518"/>
    <lineage>
        <taxon>Bacteria</taxon>
        <taxon>Thermotogati</taxon>
        <taxon>Deinococcota</taxon>
        <taxon>Deinococci</taxon>
        <taxon>Deinococcales</taxon>
        <taxon>Deinococcaceae</taxon>
        <taxon>Deinococcus</taxon>
    </lineage>
</organism>
<dbReference type="Gene3D" id="3.40.50.720">
    <property type="entry name" value="NAD(P)-binding Rossmann-like Domain"/>
    <property type="match status" value="1"/>
</dbReference>
<dbReference type="InterPro" id="IPR005097">
    <property type="entry name" value="Sacchrp_dh_NADP-bd"/>
</dbReference>
<proteinExistence type="predicted"/>
<dbReference type="Pfam" id="PF03435">
    <property type="entry name" value="Sacchrp_dh_NADP"/>
    <property type="match status" value="1"/>
</dbReference>
<evidence type="ECO:0000313" key="2">
    <source>
        <dbReference type="EMBL" id="GEM46368.1"/>
    </source>
</evidence>
<evidence type="ECO:0000259" key="1">
    <source>
        <dbReference type="Pfam" id="PF03435"/>
    </source>
</evidence>
<keyword evidence="3" id="KW-1185">Reference proteome</keyword>
<dbReference type="AlphaFoldDB" id="A0A511N1N0"/>
<dbReference type="PANTHER" id="PTHR43796">
    <property type="entry name" value="CARBOXYNORSPERMIDINE SYNTHASE"/>
    <property type="match status" value="1"/>
</dbReference>
<dbReference type="Proteomes" id="UP000321306">
    <property type="component" value="Unassembled WGS sequence"/>
</dbReference>
<name>A0A511N1N0_DEIC1</name>
<gene>
    <name evidence="2" type="ORF">DC3_20030</name>
</gene>
<dbReference type="EMBL" id="BJXB01000007">
    <property type="protein sequence ID" value="GEM46368.1"/>
    <property type="molecule type" value="Genomic_DNA"/>
</dbReference>
<sequence length="367" mass="40371">MNQKHILVVGGYGKVGGTAARWLSSEVKQKVVVAGRNLSAAEQMVRESGGNLQARFLDLHRPEQHNAALQDVGLVMMCVEQTDLGFVEACIRNGVHYVDITATHNFMQQVETLNSEAQHAGVNVVLSVGLAPGLTNLMAAHALQEFDQVDRLNLSILLGLGEKHGDMAVDWTVHNLIHPFEEDRQGRTRTIQPFTERHPADFAAPYGKRQAYRFNFADQHVLRRTLQVPDIRTHLCFDSAPLTDLVALLGGLGVFRLAGQWKLQGLLRQVFARVHAGTDVFGIAVDAHGTKAGQPFHLQTSLLGHNEARMTGLMAGWVARELMGRAFPAGVHHIEQLFDPSRALHFATQQGCQLHVPSGKRHSSPTT</sequence>
<dbReference type="Gene3D" id="3.30.360.10">
    <property type="entry name" value="Dihydrodipicolinate Reductase, domain 2"/>
    <property type="match status" value="1"/>
</dbReference>
<dbReference type="SUPFAM" id="SSF51735">
    <property type="entry name" value="NAD(P)-binding Rossmann-fold domains"/>
    <property type="match status" value="1"/>
</dbReference>
<dbReference type="InterPro" id="IPR036291">
    <property type="entry name" value="NAD(P)-bd_dom_sf"/>
</dbReference>
<dbReference type="RefSeq" id="WP_146884182.1">
    <property type="nucleotide sequence ID" value="NZ_BJXB01000007.1"/>
</dbReference>
<dbReference type="OrthoDB" id="4420885at2"/>
<reference evidence="2 3" key="1">
    <citation type="submission" date="2019-07" db="EMBL/GenBank/DDBJ databases">
        <title>Whole genome shotgun sequence of Deinococcus cellulosilyticus NBRC 106333.</title>
        <authorList>
            <person name="Hosoyama A."/>
            <person name="Uohara A."/>
            <person name="Ohji S."/>
            <person name="Ichikawa N."/>
        </authorList>
    </citation>
    <scope>NUCLEOTIDE SEQUENCE [LARGE SCALE GENOMIC DNA]</scope>
    <source>
        <strain evidence="2 3">NBRC 106333</strain>
    </source>
</reference>
<evidence type="ECO:0000313" key="3">
    <source>
        <dbReference type="Proteomes" id="UP000321306"/>
    </source>
</evidence>
<accession>A0A511N1N0</accession>
<dbReference type="PANTHER" id="PTHR43796:SF2">
    <property type="entry name" value="CARBOXYNORSPERMIDINE SYNTHASE"/>
    <property type="match status" value="1"/>
</dbReference>
<protein>
    <recommendedName>
        <fullName evidence="1">Saccharopine dehydrogenase NADP binding domain-containing protein</fullName>
    </recommendedName>
</protein>
<comment type="caution">
    <text evidence="2">The sequence shown here is derived from an EMBL/GenBank/DDBJ whole genome shotgun (WGS) entry which is preliminary data.</text>
</comment>
<feature type="domain" description="Saccharopine dehydrogenase NADP binding" evidence="1">
    <location>
        <begin position="6"/>
        <end position="125"/>
    </location>
</feature>